<evidence type="ECO:0000313" key="2">
    <source>
        <dbReference type="EMBL" id="ROP28146.1"/>
    </source>
</evidence>
<dbReference type="RefSeq" id="WP_084557361.1">
    <property type="nucleotide sequence ID" value="NZ_RJKL01000001.1"/>
</dbReference>
<dbReference type="InterPro" id="IPR041427">
    <property type="entry name" value="AbiJ-NTD3"/>
</dbReference>
<sequence>MGSASPAGLLNATGREVTIAAAGYITGVTRRRLIDGLAEMGAHWSGALEEVDFLGRLYDVDALPSRDPRFSTAGQDIVQHRWLNNDWDDDWIFHDSRFGLADGDEALLALLVEMLHPEVRTDVTEVERIRSFLNRVLISDGYELVQVDDISGAPIFAACRVGAGVRGTMKNLIFASIGPKPEIVLADAVNNDLRIVRHGQNCLIYDRPLAAHGLTWAELTAWWADQEGIAAASERDVARSLYQRLDRSLGGNDAERRILRTYAERYVRLGPDIPALIPQVYLHYDPYIRTHHQPGAASLARQRMDFLLLLPHRVRVVIECDGKQHYADDDGRASPRRYAEMMAEDRELRLNGYEVYRFGGADLVDGPETVRRLDAFFDRLATRHAV</sequence>
<accession>A0A3N1GCZ3</accession>
<feature type="domain" description="AbiJ-NTD3" evidence="1">
    <location>
        <begin position="25"/>
        <end position="190"/>
    </location>
</feature>
<gene>
    <name evidence="2" type="ORF">EDD30_0856</name>
</gene>
<dbReference type="Pfam" id="PF18860">
    <property type="entry name" value="AbiJ_NTD3"/>
    <property type="match status" value="1"/>
</dbReference>
<comment type="caution">
    <text evidence="2">The sequence shown here is derived from an EMBL/GenBank/DDBJ whole genome shotgun (WGS) entry which is preliminary data.</text>
</comment>
<name>A0A3N1GCZ3_9ACTN</name>
<evidence type="ECO:0000313" key="3">
    <source>
        <dbReference type="Proteomes" id="UP000271683"/>
    </source>
</evidence>
<evidence type="ECO:0000259" key="1">
    <source>
        <dbReference type="Pfam" id="PF18860"/>
    </source>
</evidence>
<dbReference type="OrthoDB" id="7061676at2"/>
<dbReference type="Proteomes" id="UP000271683">
    <property type="component" value="Unassembled WGS sequence"/>
</dbReference>
<reference evidence="2 3" key="1">
    <citation type="submission" date="2018-11" db="EMBL/GenBank/DDBJ databases">
        <title>Sequencing the genomes of 1000 actinobacteria strains.</title>
        <authorList>
            <person name="Klenk H.-P."/>
        </authorList>
    </citation>
    <scope>NUCLEOTIDE SEQUENCE [LARGE SCALE GENOMIC DNA]</scope>
    <source>
        <strain evidence="2 3">DSM 43634</strain>
    </source>
</reference>
<dbReference type="AlphaFoldDB" id="A0A3N1GCZ3"/>
<organism evidence="2 3">
    <name type="scientific">Couchioplanes caeruleus</name>
    <dbReference type="NCBI Taxonomy" id="56438"/>
    <lineage>
        <taxon>Bacteria</taxon>
        <taxon>Bacillati</taxon>
        <taxon>Actinomycetota</taxon>
        <taxon>Actinomycetes</taxon>
        <taxon>Micromonosporales</taxon>
        <taxon>Micromonosporaceae</taxon>
        <taxon>Couchioplanes</taxon>
    </lineage>
</organism>
<protein>
    <recommendedName>
        <fullName evidence="1">AbiJ-NTD3 domain-containing protein</fullName>
    </recommendedName>
</protein>
<proteinExistence type="predicted"/>
<dbReference type="EMBL" id="RJKL01000001">
    <property type="protein sequence ID" value="ROP28146.1"/>
    <property type="molecule type" value="Genomic_DNA"/>
</dbReference>